<dbReference type="EMBL" id="UINC01155968">
    <property type="protein sequence ID" value="SVD52128.1"/>
    <property type="molecule type" value="Genomic_DNA"/>
</dbReference>
<dbReference type="PANTHER" id="PTHR13887">
    <property type="entry name" value="GLUTATHIONE S-TRANSFERASE KAPPA"/>
    <property type="match status" value="1"/>
</dbReference>
<sequence length="194" mass="21421">AATASPLLQLASLPAAASNWEKPGDMAIGAPEAPISVIEYFSLTCPHCRDFHTETFPHMRAEYVNTGKVRFIARDFPLNRPALDAAILAHCAGPERYFAFVETLFNTFDNWTRAANYLNALGQLGQLGGISEGQFQVCLNDQILETKILSSILEAQETYDIKSTPSFIINGKKYEGGMRFDAFAKTLDSYMPES</sequence>
<comment type="similarity">
    <text evidence="1">Belongs to the thioredoxin family. DsbA subfamily.</text>
</comment>
<name>A0A382W1Y0_9ZZZZ</name>
<dbReference type="InterPro" id="IPR013766">
    <property type="entry name" value="Thioredoxin_domain"/>
</dbReference>
<accession>A0A382W1Y0</accession>
<dbReference type="Gene3D" id="3.40.30.10">
    <property type="entry name" value="Glutaredoxin"/>
    <property type="match status" value="1"/>
</dbReference>
<reference evidence="3" key="1">
    <citation type="submission" date="2018-05" db="EMBL/GenBank/DDBJ databases">
        <authorList>
            <person name="Lanie J.A."/>
            <person name="Ng W.-L."/>
            <person name="Kazmierczak K.M."/>
            <person name="Andrzejewski T.M."/>
            <person name="Davidsen T.M."/>
            <person name="Wayne K.J."/>
            <person name="Tettelin H."/>
            <person name="Glass J.I."/>
            <person name="Rusch D."/>
            <person name="Podicherti R."/>
            <person name="Tsui H.-C.T."/>
            <person name="Winkler M.E."/>
        </authorList>
    </citation>
    <scope>NUCLEOTIDE SEQUENCE</scope>
</reference>
<evidence type="ECO:0000256" key="1">
    <source>
        <dbReference type="ARBA" id="ARBA00005791"/>
    </source>
</evidence>
<dbReference type="PROSITE" id="PS51352">
    <property type="entry name" value="THIOREDOXIN_2"/>
    <property type="match status" value="1"/>
</dbReference>
<evidence type="ECO:0000313" key="3">
    <source>
        <dbReference type="EMBL" id="SVD52128.1"/>
    </source>
</evidence>
<dbReference type="PANTHER" id="PTHR13887:SF56">
    <property type="entry name" value="THIOREDOXIN-LIKE REDUCTASE RV2466C"/>
    <property type="match status" value="1"/>
</dbReference>
<organism evidence="3">
    <name type="scientific">marine metagenome</name>
    <dbReference type="NCBI Taxonomy" id="408172"/>
    <lineage>
        <taxon>unclassified sequences</taxon>
        <taxon>metagenomes</taxon>
        <taxon>ecological metagenomes</taxon>
    </lineage>
</organism>
<dbReference type="InterPro" id="IPR017937">
    <property type="entry name" value="Thioredoxin_CS"/>
</dbReference>
<evidence type="ECO:0000259" key="2">
    <source>
        <dbReference type="PROSITE" id="PS51352"/>
    </source>
</evidence>
<dbReference type="InterPro" id="IPR036249">
    <property type="entry name" value="Thioredoxin-like_sf"/>
</dbReference>
<protein>
    <recommendedName>
        <fullName evidence="2">Thioredoxin domain-containing protein</fullName>
    </recommendedName>
</protein>
<dbReference type="AlphaFoldDB" id="A0A382W1Y0"/>
<feature type="non-terminal residue" evidence="3">
    <location>
        <position position="1"/>
    </location>
</feature>
<feature type="domain" description="Thioredoxin" evidence="2">
    <location>
        <begin position="7"/>
        <end position="192"/>
    </location>
</feature>
<dbReference type="SUPFAM" id="SSF52833">
    <property type="entry name" value="Thioredoxin-like"/>
    <property type="match status" value="1"/>
</dbReference>
<dbReference type="Pfam" id="PF13462">
    <property type="entry name" value="Thioredoxin_4"/>
    <property type="match status" value="1"/>
</dbReference>
<gene>
    <name evidence="3" type="ORF">METZ01_LOCUS404982</name>
</gene>
<proteinExistence type="inferred from homology"/>
<dbReference type="PROSITE" id="PS00194">
    <property type="entry name" value="THIOREDOXIN_1"/>
    <property type="match status" value="1"/>
</dbReference>
<dbReference type="InterPro" id="IPR012336">
    <property type="entry name" value="Thioredoxin-like_fold"/>
</dbReference>